<evidence type="ECO:0000313" key="2">
    <source>
        <dbReference type="Proteomes" id="UP001269402"/>
    </source>
</evidence>
<evidence type="ECO:0000313" key="1">
    <source>
        <dbReference type="EMBL" id="MDR9762229.1"/>
    </source>
</evidence>
<name>A0AAW8P7Q1_9HYPH</name>
<dbReference type="AlphaFoldDB" id="A0AAW8P7Q1"/>
<organism evidence="1 2">
    <name type="scientific">Rhizobium redzepovicii</name>
    <dbReference type="NCBI Taxonomy" id="2867518"/>
    <lineage>
        <taxon>Bacteria</taxon>
        <taxon>Pseudomonadati</taxon>
        <taxon>Pseudomonadota</taxon>
        <taxon>Alphaproteobacteria</taxon>
        <taxon>Hyphomicrobiales</taxon>
        <taxon>Rhizobiaceae</taxon>
        <taxon>Rhizobium/Agrobacterium group</taxon>
        <taxon>Rhizobium</taxon>
    </lineage>
</organism>
<dbReference type="EMBL" id="JAVLSH010000010">
    <property type="protein sequence ID" value="MDR9762229.1"/>
    <property type="molecule type" value="Genomic_DNA"/>
</dbReference>
<comment type="caution">
    <text evidence="1">The sequence shown here is derived from an EMBL/GenBank/DDBJ whole genome shotgun (WGS) entry which is preliminary data.</text>
</comment>
<accession>A0AAW8P7Q1</accession>
<keyword evidence="2" id="KW-1185">Reference proteome</keyword>
<gene>
    <name evidence="1" type="ORF">RJJ37_21720</name>
</gene>
<protein>
    <submittedName>
        <fullName evidence="1">Uncharacterized protein</fullName>
    </submittedName>
</protein>
<sequence length="111" mass="12291">MKVDESTPGTFNSLIRGPLPSSYFAALEDAELMCTATDVEYALEVLDAPAVMTSVIRLTSDNERWILPFRRNGRIATFPRMSEDRFGQDISAMYAAMRAHSSSVGSNKPKI</sequence>
<dbReference type="RefSeq" id="WP_310808187.1">
    <property type="nucleotide sequence ID" value="NZ_JAVLSH010000010.1"/>
</dbReference>
<reference evidence="2" key="1">
    <citation type="submission" date="2023-07" db="EMBL/GenBank/DDBJ databases">
        <title>Genomic characterization of faba bean (Vicia faba) microsymbionts in Mexican soils.</title>
        <authorList>
            <person name="Rivera Orduna F.N."/>
            <person name="Guevara-Luna J."/>
            <person name="Yan J."/>
            <person name="Arroyo-Herrera I."/>
            <person name="Li Y."/>
            <person name="Vasquez-Murrieta M.S."/>
            <person name="Wang E.T."/>
        </authorList>
    </citation>
    <scope>NUCLEOTIDE SEQUENCE [LARGE SCALE GENOMIC DNA]</scope>
    <source>
        <strain evidence="2">CH6</strain>
    </source>
</reference>
<proteinExistence type="predicted"/>
<dbReference type="Proteomes" id="UP001269402">
    <property type="component" value="Unassembled WGS sequence"/>
</dbReference>